<dbReference type="PRINTS" id="PR00954">
    <property type="entry name" value="FLGMOTORFLIG"/>
</dbReference>
<evidence type="ECO:0000259" key="11">
    <source>
        <dbReference type="Pfam" id="PF01706"/>
    </source>
</evidence>
<dbReference type="KEGG" id="ssm:Spirs_3148"/>
<dbReference type="STRING" id="573413.Spirs_3148"/>
<accession>E1R5B8</accession>
<evidence type="ECO:0000256" key="2">
    <source>
        <dbReference type="ARBA" id="ARBA00004413"/>
    </source>
</evidence>
<dbReference type="Gene3D" id="1.10.220.30">
    <property type="match status" value="3"/>
</dbReference>
<dbReference type="InterPro" id="IPR023087">
    <property type="entry name" value="Flg_Motor_Flig_C"/>
</dbReference>
<comment type="similarity">
    <text evidence="3">Belongs to the FliG family.</text>
</comment>
<evidence type="ECO:0000256" key="8">
    <source>
        <dbReference type="ARBA" id="ARBA00023136"/>
    </source>
</evidence>
<dbReference type="GO" id="GO:0003774">
    <property type="term" value="F:cytoskeletal motor activity"/>
    <property type="evidence" value="ECO:0007669"/>
    <property type="project" value="InterPro"/>
</dbReference>
<keyword evidence="6" id="KW-0145">Chemotaxis</keyword>
<dbReference type="PANTHER" id="PTHR30534:SF0">
    <property type="entry name" value="FLAGELLAR MOTOR SWITCH PROTEIN FLIG"/>
    <property type="match status" value="1"/>
</dbReference>
<keyword evidence="14" id="KW-0969">Cilium</keyword>
<keyword evidence="8" id="KW-0472">Membrane</keyword>
<dbReference type="RefSeq" id="WP_013255705.1">
    <property type="nucleotide sequence ID" value="NC_014364.1"/>
</dbReference>
<organism evidence="14 15">
    <name type="scientific">Sediminispirochaeta smaragdinae (strain DSM 11293 / JCM 15392 / SEBR 4228)</name>
    <name type="common">Spirochaeta smaragdinae</name>
    <dbReference type="NCBI Taxonomy" id="573413"/>
    <lineage>
        <taxon>Bacteria</taxon>
        <taxon>Pseudomonadati</taxon>
        <taxon>Spirochaetota</taxon>
        <taxon>Spirochaetia</taxon>
        <taxon>Spirochaetales</taxon>
        <taxon>Spirochaetaceae</taxon>
        <taxon>Sediminispirochaeta</taxon>
    </lineage>
</organism>
<evidence type="ECO:0000256" key="10">
    <source>
        <dbReference type="SAM" id="MobiDB-lite"/>
    </source>
</evidence>
<feature type="domain" description="Flagellar motor switch protein FliG C-terminal" evidence="11">
    <location>
        <begin position="263"/>
        <end position="369"/>
    </location>
</feature>
<comment type="subcellular location">
    <subcellularLocation>
        <location evidence="1">Bacterial flagellum basal body</location>
    </subcellularLocation>
    <subcellularLocation>
        <location evidence="2">Cell membrane</location>
        <topology evidence="2">Peripheral membrane protein</topology>
        <orientation evidence="2">Cytoplasmic side</orientation>
    </subcellularLocation>
</comment>
<evidence type="ECO:0000256" key="4">
    <source>
        <dbReference type="ARBA" id="ARBA00021870"/>
    </source>
</evidence>
<keyword evidence="14" id="KW-0966">Cell projection</keyword>
<dbReference type="InterPro" id="IPR032779">
    <property type="entry name" value="FliG_M"/>
</dbReference>
<dbReference type="Pfam" id="PF01706">
    <property type="entry name" value="FliG_C"/>
    <property type="match status" value="1"/>
</dbReference>
<keyword evidence="9" id="KW-0975">Bacterial flagellum</keyword>
<dbReference type="OrthoDB" id="355797at2"/>
<dbReference type="PANTHER" id="PTHR30534">
    <property type="entry name" value="FLAGELLAR MOTOR SWITCH PROTEIN FLIG"/>
    <property type="match status" value="1"/>
</dbReference>
<name>E1R5B8_SEDSS</name>
<dbReference type="HOGENOM" id="CLU_047835_1_1_12"/>
<dbReference type="Proteomes" id="UP000002318">
    <property type="component" value="Chromosome"/>
</dbReference>
<feature type="compositionally biased region" description="Basic and acidic residues" evidence="10">
    <location>
        <begin position="15"/>
        <end position="33"/>
    </location>
</feature>
<evidence type="ECO:0000256" key="7">
    <source>
        <dbReference type="ARBA" id="ARBA00022779"/>
    </source>
</evidence>
<dbReference type="GO" id="GO:0005886">
    <property type="term" value="C:plasma membrane"/>
    <property type="evidence" value="ECO:0007669"/>
    <property type="project" value="UniProtKB-SubCell"/>
</dbReference>
<dbReference type="Pfam" id="PF14842">
    <property type="entry name" value="FliG_N"/>
    <property type="match status" value="1"/>
</dbReference>
<evidence type="ECO:0000259" key="12">
    <source>
        <dbReference type="Pfam" id="PF14841"/>
    </source>
</evidence>
<evidence type="ECO:0000313" key="15">
    <source>
        <dbReference type="Proteomes" id="UP000002318"/>
    </source>
</evidence>
<evidence type="ECO:0000256" key="5">
    <source>
        <dbReference type="ARBA" id="ARBA00022475"/>
    </source>
</evidence>
<evidence type="ECO:0000313" key="14">
    <source>
        <dbReference type="EMBL" id="ADK82246.1"/>
    </source>
</evidence>
<reference evidence="14 15" key="1">
    <citation type="journal article" date="2010" name="Stand. Genomic Sci.">
        <title>Complete genome sequence of Spirochaeta smaragdinae type strain (SEBR 4228).</title>
        <authorList>
            <person name="Mavromatis K."/>
            <person name="Yasawong M."/>
            <person name="Chertkov O."/>
            <person name="Lapidus A."/>
            <person name="Lucas S."/>
            <person name="Nolan M."/>
            <person name="Del Rio T.G."/>
            <person name="Tice H."/>
            <person name="Cheng J.F."/>
            <person name="Pitluck S."/>
            <person name="Liolios K."/>
            <person name="Ivanova N."/>
            <person name="Tapia R."/>
            <person name="Han C."/>
            <person name="Bruce D."/>
            <person name="Goodwin L."/>
            <person name="Pati A."/>
            <person name="Chen A."/>
            <person name="Palaniappan K."/>
            <person name="Land M."/>
            <person name="Hauser L."/>
            <person name="Chang Y.J."/>
            <person name="Jeffries C.D."/>
            <person name="Detter J.C."/>
            <person name="Rohde M."/>
            <person name="Brambilla E."/>
            <person name="Spring S."/>
            <person name="Goker M."/>
            <person name="Sikorski J."/>
            <person name="Woyke T."/>
            <person name="Bristow J."/>
            <person name="Eisen J.A."/>
            <person name="Markowitz V."/>
            <person name="Hugenholtz P."/>
            <person name="Klenk H.P."/>
            <person name="Kyrpides N.C."/>
        </authorList>
    </citation>
    <scope>NUCLEOTIDE SEQUENCE [LARGE SCALE GENOMIC DNA]</scope>
    <source>
        <strain evidence="15">DSM 11293 / JCM 15392 / SEBR 4228</strain>
    </source>
</reference>
<dbReference type="Pfam" id="PF14841">
    <property type="entry name" value="FliG_M"/>
    <property type="match status" value="1"/>
</dbReference>
<keyword evidence="5" id="KW-1003">Cell membrane</keyword>
<dbReference type="InterPro" id="IPR000090">
    <property type="entry name" value="Flg_Motor_Flig"/>
</dbReference>
<dbReference type="eggNOG" id="COG1536">
    <property type="taxonomic scope" value="Bacteria"/>
</dbReference>
<proteinExistence type="inferred from homology"/>
<sequence length="377" mass="42543">MSDPKRAAMAYGRFGKTEKPGKEGNVEKDKEQSPSDESSSLRGFLKKGIAGNPYRKAAKLLLLLGKEQAARILAHFSTDEIEKITREIAGIKRIDKEEAKLLFDQFGKAEDKAKAVSGGVEVARSMLEKAFGRDKGDALLEKVIPFGGEKPFSFLEEIESQQIFLLLRRESAAVIAIVLSFLSRKKSGEIVKMLSPSLQVETVRRLARMERVSPSVVASIEMKLQERLHAQGRVVTEEVDGQAVLASILKQMNFREGERILDTLGEGDVVLKEQISKRLFTVDDLLRISDRDMQRVLRDFEDREIALLMTEQNDEVKEKLFSCISDRRKLFVQSELEILGPLRRDEVDKARNNFLAYVRGLVERGEIVLSDDHNPLI</sequence>
<protein>
    <recommendedName>
        <fullName evidence="4">Flagellar motor switch protein FliG</fullName>
    </recommendedName>
</protein>
<feature type="domain" description="Flagellar motor switch protein FliG middle" evidence="12">
    <location>
        <begin position="161"/>
        <end position="232"/>
    </location>
</feature>
<evidence type="ECO:0000256" key="6">
    <source>
        <dbReference type="ARBA" id="ARBA00022500"/>
    </source>
</evidence>
<gene>
    <name evidence="14" type="ordered locus">Spirs_3148</name>
</gene>
<dbReference type="AlphaFoldDB" id="E1R5B8"/>
<dbReference type="GO" id="GO:0071973">
    <property type="term" value="P:bacterial-type flagellum-dependent cell motility"/>
    <property type="evidence" value="ECO:0007669"/>
    <property type="project" value="InterPro"/>
</dbReference>
<keyword evidence="15" id="KW-1185">Reference proteome</keyword>
<feature type="region of interest" description="Disordered" evidence="10">
    <location>
        <begin position="1"/>
        <end position="41"/>
    </location>
</feature>
<dbReference type="InterPro" id="IPR028263">
    <property type="entry name" value="FliG_N"/>
</dbReference>
<evidence type="ECO:0000256" key="9">
    <source>
        <dbReference type="ARBA" id="ARBA00023143"/>
    </source>
</evidence>
<evidence type="ECO:0000256" key="3">
    <source>
        <dbReference type="ARBA" id="ARBA00010299"/>
    </source>
</evidence>
<dbReference type="GO" id="GO:0009425">
    <property type="term" value="C:bacterial-type flagellum basal body"/>
    <property type="evidence" value="ECO:0007669"/>
    <property type="project" value="UniProtKB-SubCell"/>
</dbReference>
<keyword evidence="14" id="KW-0282">Flagellum</keyword>
<evidence type="ECO:0000256" key="1">
    <source>
        <dbReference type="ARBA" id="ARBA00004117"/>
    </source>
</evidence>
<dbReference type="GO" id="GO:0006935">
    <property type="term" value="P:chemotaxis"/>
    <property type="evidence" value="ECO:0007669"/>
    <property type="project" value="UniProtKB-KW"/>
</dbReference>
<dbReference type="EMBL" id="CP002116">
    <property type="protein sequence ID" value="ADK82246.1"/>
    <property type="molecule type" value="Genomic_DNA"/>
</dbReference>
<feature type="domain" description="Flagellar motor switch protein FliG N-terminal" evidence="13">
    <location>
        <begin position="54"/>
        <end position="152"/>
    </location>
</feature>
<keyword evidence="7" id="KW-0283">Flagellar rotation</keyword>
<dbReference type="SUPFAM" id="SSF48029">
    <property type="entry name" value="FliG"/>
    <property type="match status" value="2"/>
</dbReference>
<dbReference type="InterPro" id="IPR011002">
    <property type="entry name" value="FliG_a-hlx"/>
</dbReference>
<evidence type="ECO:0000259" key="13">
    <source>
        <dbReference type="Pfam" id="PF14842"/>
    </source>
</evidence>